<dbReference type="GO" id="GO:0004035">
    <property type="term" value="F:alkaline phosphatase activity"/>
    <property type="evidence" value="ECO:0007669"/>
    <property type="project" value="UniProtKB-EC"/>
</dbReference>
<feature type="signal peptide" evidence="1">
    <location>
        <begin position="1"/>
        <end position="27"/>
    </location>
</feature>
<dbReference type="EMBL" id="JACIIV010000016">
    <property type="protein sequence ID" value="MBB6228163.1"/>
    <property type="molecule type" value="Genomic_DNA"/>
</dbReference>
<evidence type="ECO:0000313" key="4">
    <source>
        <dbReference type="EMBL" id="MBB6228163.1"/>
    </source>
</evidence>
<keyword evidence="4" id="KW-0378">Hydrolase</keyword>
<dbReference type="InterPro" id="IPR038607">
    <property type="entry name" value="PhoD-like_sf"/>
</dbReference>
<protein>
    <submittedName>
        <fullName evidence="4">Alkaline phosphatase D</fullName>
        <ecNumber evidence="4">3.1.3.1</ecNumber>
    </submittedName>
</protein>
<dbReference type="PANTHER" id="PTHR43606">
    <property type="entry name" value="PHOSPHATASE, PUTATIVE (AFU_ORTHOLOGUE AFUA_6G08710)-RELATED"/>
    <property type="match status" value="1"/>
</dbReference>
<evidence type="ECO:0000259" key="2">
    <source>
        <dbReference type="Pfam" id="PF09423"/>
    </source>
</evidence>
<feature type="domain" description="Phospholipase D N-terminal" evidence="3">
    <location>
        <begin position="37"/>
        <end position="126"/>
    </location>
</feature>
<sequence>MRLALDRRAFIAASAAGLLLPVRPALAQLWPASGFTHGVASGDPGADSIRLWTRYASADGRDATLKVEVARDPGMTDIVARSEVVAGPASWGTAQARIAGLPVSGWLFYRFTAPDGTQSAVGRTRTLRQGPLSRFNIAVVSCSNKPFGHFNAYAHIAQRTDIDLVVHLGDYIYEYQRGAYPSVAEALEGRTIEPAHEMVALDDYRQRYASYRIDPALQELHRNFPMIAIWDDHEICNDSWKAGAQNHQPNEGDYAVRLAAATKAHKEWLPQADRMWQRYDIGNLVSLITVDTRIHGRDQQLDIVPVLRAGPTAIAQFRDGPLGAADRQLLGADQEAWLFDTLASSVKAGQKWQLLAQQVIMGNVLTPPNAMEFLSPDADPRAKGFVAAGLAASQAGVSAAMDMWAGYPAARRRLLAAAQKANADLVVLAGDSHNAWAFDLANDGKPAGVEFAVQSVTSPGYESALKSDPAKIRDALVGASPELKWCDTSQRGYMTVSFTPEKVTNEWTFMSGIRSVSTATSGTRAATVARGARKMVIA</sequence>
<dbReference type="AlphaFoldDB" id="A0A841LB14"/>
<dbReference type="Gene3D" id="2.60.40.380">
    <property type="entry name" value="Purple acid phosphatase-like, N-terminal"/>
    <property type="match status" value="1"/>
</dbReference>
<evidence type="ECO:0000259" key="3">
    <source>
        <dbReference type="Pfam" id="PF16655"/>
    </source>
</evidence>
<dbReference type="EC" id="3.1.3.1" evidence="4"/>
<dbReference type="Proteomes" id="UP000538147">
    <property type="component" value="Unassembled WGS sequence"/>
</dbReference>
<comment type="caution">
    <text evidence="4">The sequence shown here is derived from an EMBL/GenBank/DDBJ whole genome shotgun (WGS) entry which is preliminary data.</text>
</comment>
<organism evidence="4 5">
    <name type="scientific">Polymorphobacter multimanifer</name>
    <dbReference type="NCBI Taxonomy" id="1070431"/>
    <lineage>
        <taxon>Bacteria</taxon>
        <taxon>Pseudomonadati</taxon>
        <taxon>Pseudomonadota</taxon>
        <taxon>Alphaproteobacteria</taxon>
        <taxon>Sphingomonadales</taxon>
        <taxon>Sphingosinicellaceae</taxon>
        <taxon>Polymorphobacter</taxon>
    </lineage>
</organism>
<dbReference type="InterPro" id="IPR032093">
    <property type="entry name" value="PhoD_N"/>
</dbReference>
<dbReference type="Gene3D" id="3.60.21.70">
    <property type="entry name" value="PhoD-like phosphatase"/>
    <property type="match status" value="1"/>
</dbReference>
<dbReference type="SUPFAM" id="SSF56300">
    <property type="entry name" value="Metallo-dependent phosphatases"/>
    <property type="match status" value="1"/>
</dbReference>
<dbReference type="CDD" id="cd07389">
    <property type="entry name" value="MPP_PhoD"/>
    <property type="match status" value="1"/>
</dbReference>
<feature type="chain" id="PRO_5032822696" evidence="1">
    <location>
        <begin position="28"/>
        <end position="538"/>
    </location>
</feature>
<dbReference type="PANTHER" id="PTHR43606:SF2">
    <property type="entry name" value="ALKALINE PHOSPHATASE FAMILY PROTEIN (AFU_ORTHOLOGUE AFUA_5G03860)"/>
    <property type="match status" value="1"/>
</dbReference>
<accession>A0A841LB14</accession>
<evidence type="ECO:0000256" key="1">
    <source>
        <dbReference type="SAM" id="SignalP"/>
    </source>
</evidence>
<name>A0A841LB14_9SPHN</name>
<dbReference type="InterPro" id="IPR018946">
    <property type="entry name" value="PhoD-like_MPP"/>
</dbReference>
<dbReference type="InterPro" id="IPR029052">
    <property type="entry name" value="Metallo-depent_PP-like"/>
</dbReference>
<gene>
    <name evidence="4" type="ORF">FHS79_002348</name>
</gene>
<proteinExistence type="predicted"/>
<reference evidence="4 5" key="1">
    <citation type="submission" date="2020-08" db="EMBL/GenBank/DDBJ databases">
        <title>Genomic Encyclopedia of Type Strains, Phase IV (KMG-IV): sequencing the most valuable type-strain genomes for metagenomic binning, comparative biology and taxonomic classification.</title>
        <authorList>
            <person name="Goeker M."/>
        </authorList>
    </citation>
    <scope>NUCLEOTIDE SEQUENCE [LARGE SCALE GENOMIC DNA]</scope>
    <source>
        <strain evidence="4 5">DSM 102189</strain>
    </source>
</reference>
<keyword evidence="5" id="KW-1185">Reference proteome</keyword>
<dbReference type="Pfam" id="PF16655">
    <property type="entry name" value="PhoD_N"/>
    <property type="match status" value="1"/>
</dbReference>
<dbReference type="Pfam" id="PF09423">
    <property type="entry name" value="PhoD"/>
    <property type="match status" value="1"/>
</dbReference>
<feature type="domain" description="PhoD-like phosphatase metallophosphatase" evidence="2">
    <location>
        <begin position="138"/>
        <end position="507"/>
    </location>
</feature>
<keyword evidence="1" id="KW-0732">Signal</keyword>
<dbReference type="InterPro" id="IPR052900">
    <property type="entry name" value="Phospholipid_Metab_Enz"/>
</dbReference>
<dbReference type="RefSeq" id="WP_184199999.1">
    <property type="nucleotide sequence ID" value="NZ_BMOX01000040.1"/>
</dbReference>
<evidence type="ECO:0000313" key="5">
    <source>
        <dbReference type="Proteomes" id="UP000538147"/>
    </source>
</evidence>